<organism evidence="2 3">
    <name type="scientific">Streptomyces alboflavus</name>
    <dbReference type="NCBI Taxonomy" id="67267"/>
    <lineage>
        <taxon>Bacteria</taxon>
        <taxon>Bacillati</taxon>
        <taxon>Actinomycetota</taxon>
        <taxon>Actinomycetes</taxon>
        <taxon>Kitasatosporales</taxon>
        <taxon>Streptomycetaceae</taxon>
        <taxon>Streptomyces</taxon>
    </lineage>
</organism>
<keyword evidence="3" id="KW-1185">Reference proteome</keyword>
<feature type="compositionally biased region" description="Polar residues" evidence="1">
    <location>
        <begin position="24"/>
        <end position="33"/>
    </location>
</feature>
<sequence length="33" mass="3558">MGSYGRALEGGARGRRRIRADVDSASTTMTMRA</sequence>
<evidence type="ECO:0000256" key="1">
    <source>
        <dbReference type="SAM" id="MobiDB-lite"/>
    </source>
</evidence>
<dbReference type="AlphaFoldDB" id="A0A1Z1WQM2"/>
<protein>
    <submittedName>
        <fullName evidence="2">Uncharacterized protein</fullName>
    </submittedName>
</protein>
<reference evidence="2 3" key="1">
    <citation type="submission" date="2017-05" db="EMBL/GenBank/DDBJ databases">
        <title>Streptomyces alboflavus Genome sequencing and assembly.</title>
        <authorList>
            <person name="Wang Y."/>
            <person name="Du B."/>
            <person name="Ding Y."/>
            <person name="Liu H."/>
            <person name="Hou Q."/>
            <person name="Liu K."/>
            <person name="Wang C."/>
            <person name="Yao L."/>
        </authorList>
    </citation>
    <scope>NUCLEOTIDE SEQUENCE [LARGE SCALE GENOMIC DNA]</scope>
    <source>
        <strain evidence="2 3">MDJK44</strain>
    </source>
</reference>
<feature type="compositionally biased region" description="Low complexity" evidence="1">
    <location>
        <begin position="1"/>
        <end position="10"/>
    </location>
</feature>
<dbReference type="EMBL" id="CP021748">
    <property type="protein sequence ID" value="ARX88738.1"/>
    <property type="molecule type" value="Genomic_DNA"/>
</dbReference>
<dbReference type="KEGG" id="salf:SMD44_08225"/>
<proteinExistence type="predicted"/>
<dbReference type="Proteomes" id="UP000195880">
    <property type="component" value="Chromosome"/>
</dbReference>
<evidence type="ECO:0000313" key="3">
    <source>
        <dbReference type="Proteomes" id="UP000195880"/>
    </source>
</evidence>
<gene>
    <name evidence="2" type="ORF">SMD44_08225</name>
</gene>
<feature type="region of interest" description="Disordered" evidence="1">
    <location>
        <begin position="1"/>
        <end position="33"/>
    </location>
</feature>
<name>A0A1Z1WQM2_9ACTN</name>
<evidence type="ECO:0000313" key="2">
    <source>
        <dbReference type="EMBL" id="ARX88738.1"/>
    </source>
</evidence>
<accession>A0A1Z1WQM2</accession>